<evidence type="ECO:0000256" key="3">
    <source>
        <dbReference type="ARBA" id="ARBA00022723"/>
    </source>
</evidence>
<dbReference type="PATRIC" id="fig|42256.3.peg.1917"/>
<keyword evidence="8" id="KW-1185">Reference proteome</keyword>
<dbReference type="InterPro" id="IPR051600">
    <property type="entry name" value="Beta-PGM-like"/>
</dbReference>
<dbReference type="NCBIfam" id="TIGR01509">
    <property type="entry name" value="HAD-SF-IA-v3"/>
    <property type="match status" value="1"/>
</dbReference>
<evidence type="ECO:0000256" key="4">
    <source>
        <dbReference type="ARBA" id="ARBA00022842"/>
    </source>
</evidence>
<dbReference type="SFLD" id="SFLDG01135">
    <property type="entry name" value="C1.5.6:_HAD__Beta-PGM__Phospha"/>
    <property type="match status" value="1"/>
</dbReference>
<accession>A0A023X525</accession>
<keyword evidence="4" id="KW-0460">Magnesium</keyword>
<evidence type="ECO:0000256" key="1">
    <source>
        <dbReference type="ARBA" id="ARBA00001946"/>
    </source>
</evidence>
<dbReference type="EMBL" id="JAWXXX010000001">
    <property type="protein sequence ID" value="MDX5894574.1"/>
    <property type="molecule type" value="Genomic_DNA"/>
</dbReference>
<gene>
    <name evidence="6" type="ORF">RradSPS_1886</name>
    <name evidence="7" type="ORF">SIL72_11110</name>
</gene>
<organism evidence="6 8">
    <name type="scientific">Rubrobacter radiotolerans</name>
    <name type="common">Arthrobacter radiotolerans</name>
    <dbReference type="NCBI Taxonomy" id="42256"/>
    <lineage>
        <taxon>Bacteria</taxon>
        <taxon>Bacillati</taxon>
        <taxon>Actinomycetota</taxon>
        <taxon>Rubrobacteria</taxon>
        <taxon>Rubrobacterales</taxon>
        <taxon>Rubrobacteraceae</taxon>
        <taxon>Rubrobacter</taxon>
    </lineage>
</organism>
<dbReference type="InterPro" id="IPR023214">
    <property type="entry name" value="HAD_sf"/>
</dbReference>
<name>A0A023X525_RUBRA</name>
<dbReference type="OrthoDB" id="9812856at2"/>
<dbReference type="Gene3D" id="3.40.50.1000">
    <property type="entry name" value="HAD superfamily/HAD-like"/>
    <property type="match status" value="1"/>
</dbReference>
<keyword evidence="6" id="KW-0378">Hydrolase</keyword>
<dbReference type="PANTHER" id="PTHR46193:SF18">
    <property type="entry name" value="HEXITOL PHOSPHATASE B"/>
    <property type="match status" value="1"/>
</dbReference>
<dbReference type="GO" id="GO:0016787">
    <property type="term" value="F:hydrolase activity"/>
    <property type="evidence" value="ECO:0007669"/>
    <property type="project" value="UniProtKB-KW"/>
</dbReference>
<keyword evidence="5" id="KW-0119">Carbohydrate metabolism</keyword>
<dbReference type="SFLD" id="SFLDS00003">
    <property type="entry name" value="Haloacid_Dehalogenase"/>
    <property type="match status" value="1"/>
</dbReference>
<dbReference type="eggNOG" id="COG0637">
    <property type="taxonomic scope" value="Bacteria"/>
</dbReference>
<reference evidence="7" key="2">
    <citation type="submission" date="2023-11" db="EMBL/GenBank/DDBJ databases">
        <title>MicrobeMod: A computational toolkit for identifying prokaryotic methylation and restriction-modification with nanopore sequencing.</title>
        <authorList>
            <person name="Crits-Christoph A."/>
            <person name="Kang S.C."/>
            <person name="Lee H."/>
            <person name="Ostrov N."/>
        </authorList>
    </citation>
    <scope>NUCLEOTIDE SEQUENCE</scope>
    <source>
        <strain evidence="7">ATCC 51242</strain>
    </source>
</reference>
<dbReference type="Proteomes" id="UP000025229">
    <property type="component" value="Chromosome"/>
</dbReference>
<dbReference type="InterPro" id="IPR006439">
    <property type="entry name" value="HAD-SF_hydro_IA"/>
</dbReference>
<sequence length="230" mass="24653">MTPIQGGSDRSPRRIKALLFDLDGTIAETDSVHFPAWAEILREHGHEVDWAFYRENISGRLNPEIVAEYIPGMSEEETVALVERKESHFRARVGGLEPTSGLVDLIRFASSRDIRSALVTNAPRANAVAVIEALGLGELFSPIVSADDVSAGKPSPEPYLEALARLGVLPEEALVFEDSRSGIASALAAGVPTVGVASTQEPEFLLAAGAFTTVADFTDPHLADLLRPEP</sequence>
<dbReference type="AlphaFoldDB" id="A0A023X525"/>
<evidence type="ECO:0000313" key="6">
    <source>
        <dbReference type="EMBL" id="AHY47169.1"/>
    </source>
</evidence>
<evidence type="ECO:0000313" key="8">
    <source>
        <dbReference type="Proteomes" id="UP000025229"/>
    </source>
</evidence>
<dbReference type="InterPro" id="IPR023198">
    <property type="entry name" value="PGP-like_dom2"/>
</dbReference>
<dbReference type="KEGG" id="rrd:RradSPS_1886"/>
<dbReference type="SFLD" id="SFLDG01129">
    <property type="entry name" value="C1.5:_HAD__Beta-PGM__Phosphata"/>
    <property type="match status" value="1"/>
</dbReference>
<evidence type="ECO:0000256" key="5">
    <source>
        <dbReference type="ARBA" id="ARBA00023277"/>
    </source>
</evidence>
<dbReference type="Gene3D" id="1.10.150.240">
    <property type="entry name" value="Putative phosphatase, domain 2"/>
    <property type="match status" value="1"/>
</dbReference>
<comment type="similarity">
    <text evidence="2">Belongs to the HAD-like hydrolase superfamily. CbbY/CbbZ/Gph/YieH family.</text>
</comment>
<proteinExistence type="inferred from homology"/>
<dbReference type="STRING" id="42256.RradSPS_1886"/>
<dbReference type="EMBL" id="CP007514">
    <property type="protein sequence ID" value="AHY47169.1"/>
    <property type="molecule type" value="Genomic_DNA"/>
</dbReference>
<dbReference type="Proteomes" id="UP001281130">
    <property type="component" value="Unassembled WGS sequence"/>
</dbReference>
<protein>
    <submittedName>
        <fullName evidence="7">HAD family phosphatase</fullName>
    </submittedName>
    <submittedName>
        <fullName evidence="6">HAD-SF-IA-v3: HAD hydrolase, family IA, variant 3</fullName>
    </submittedName>
</protein>
<evidence type="ECO:0000313" key="7">
    <source>
        <dbReference type="EMBL" id="MDX5894574.1"/>
    </source>
</evidence>
<evidence type="ECO:0000256" key="2">
    <source>
        <dbReference type="ARBA" id="ARBA00006171"/>
    </source>
</evidence>
<keyword evidence="3" id="KW-0479">Metal-binding</keyword>
<dbReference type="GO" id="GO:0046872">
    <property type="term" value="F:metal ion binding"/>
    <property type="evidence" value="ECO:0007669"/>
    <property type="project" value="UniProtKB-KW"/>
</dbReference>
<comment type="cofactor">
    <cofactor evidence="1">
        <name>Mg(2+)</name>
        <dbReference type="ChEBI" id="CHEBI:18420"/>
    </cofactor>
</comment>
<dbReference type="PANTHER" id="PTHR46193">
    <property type="entry name" value="6-PHOSPHOGLUCONATE PHOSPHATASE"/>
    <property type="match status" value="1"/>
</dbReference>
<dbReference type="PRINTS" id="PR00413">
    <property type="entry name" value="HADHALOGNASE"/>
</dbReference>
<reference evidence="6 8" key="1">
    <citation type="submission" date="2014-03" db="EMBL/GenBank/DDBJ databases">
        <title>Complete genome sequence of the Radio-Resistant Rubrobacter radiotolerans RSPS-4.</title>
        <authorList>
            <person name="Egas C.C."/>
            <person name="Barroso C.C."/>
            <person name="Froufe H.J.C."/>
            <person name="Pacheco J.J."/>
            <person name="Albuquerque L.L."/>
            <person name="da Costa M.M.S."/>
        </authorList>
    </citation>
    <scope>NUCLEOTIDE SEQUENCE [LARGE SCALE GENOMIC DNA]</scope>
    <source>
        <strain evidence="6 8">RSPS-4</strain>
    </source>
</reference>
<dbReference type="RefSeq" id="WP_051589653.1">
    <property type="nucleotide sequence ID" value="NZ_CP007514.1"/>
</dbReference>
<dbReference type="InterPro" id="IPR036412">
    <property type="entry name" value="HAD-like_sf"/>
</dbReference>
<dbReference type="HOGENOM" id="CLU_045011_13_4_11"/>
<dbReference type="SUPFAM" id="SSF56784">
    <property type="entry name" value="HAD-like"/>
    <property type="match status" value="1"/>
</dbReference>
<dbReference type="Pfam" id="PF00702">
    <property type="entry name" value="Hydrolase"/>
    <property type="match status" value="1"/>
</dbReference>